<gene>
    <name evidence="3" type="ORF">LX83_004678</name>
</gene>
<dbReference type="SMART" id="SM00903">
    <property type="entry name" value="Flavin_Reduct"/>
    <property type="match status" value="1"/>
</dbReference>
<reference evidence="3" key="1">
    <citation type="submission" date="2022-06" db="EMBL/GenBank/DDBJ databases">
        <title>Genomic Encyclopedia of Archaeal and Bacterial Type Strains, Phase II (KMG-II): from individual species to whole genera.</title>
        <authorList>
            <person name="Goeker M."/>
        </authorList>
    </citation>
    <scope>NUCLEOTIDE SEQUENCE</scope>
    <source>
        <strain evidence="3">DSM 43935</strain>
    </source>
</reference>
<feature type="domain" description="Flavin reductase like" evidence="2">
    <location>
        <begin position="17"/>
        <end position="163"/>
    </location>
</feature>
<dbReference type="GO" id="GO:0010181">
    <property type="term" value="F:FMN binding"/>
    <property type="evidence" value="ECO:0007669"/>
    <property type="project" value="InterPro"/>
</dbReference>
<dbReference type="Proteomes" id="UP001206128">
    <property type="component" value="Unassembled WGS sequence"/>
</dbReference>
<comment type="caution">
    <text evidence="3">The sequence shown here is derived from an EMBL/GenBank/DDBJ whole genome shotgun (WGS) entry which is preliminary data.</text>
</comment>
<dbReference type="SUPFAM" id="SSF50475">
    <property type="entry name" value="FMN-binding split barrel"/>
    <property type="match status" value="1"/>
</dbReference>
<organism evidence="3 4">
    <name type="scientific">Goodfellowiella coeruleoviolacea</name>
    <dbReference type="NCBI Taxonomy" id="334858"/>
    <lineage>
        <taxon>Bacteria</taxon>
        <taxon>Bacillati</taxon>
        <taxon>Actinomycetota</taxon>
        <taxon>Actinomycetes</taxon>
        <taxon>Pseudonocardiales</taxon>
        <taxon>Pseudonocardiaceae</taxon>
        <taxon>Goodfellowiella</taxon>
    </lineage>
</organism>
<dbReference type="EMBL" id="JAMTCK010000011">
    <property type="protein sequence ID" value="MCP2167805.1"/>
    <property type="molecule type" value="Genomic_DNA"/>
</dbReference>
<accession>A0AAE3GI19</accession>
<evidence type="ECO:0000259" key="2">
    <source>
        <dbReference type="SMART" id="SM00903"/>
    </source>
</evidence>
<proteinExistence type="predicted"/>
<dbReference type="GO" id="GO:0042602">
    <property type="term" value="F:riboflavin reductase (NADPH) activity"/>
    <property type="evidence" value="ECO:0007669"/>
    <property type="project" value="TreeGrafter"/>
</dbReference>
<protein>
    <submittedName>
        <fullName evidence="3">NADH-FMN oxidoreductase RutF, flavin reductase (DIM6/NTAB) family</fullName>
    </submittedName>
</protein>
<evidence type="ECO:0000313" key="3">
    <source>
        <dbReference type="EMBL" id="MCP2167805.1"/>
    </source>
</evidence>
<dbReference type="InterPro" id="IPR050268">
    <property type="entry name" value="NADH-dep_flavin_reductase"/>
</dbReference>
<dbReference type="InterPro" id="IPR012349">
    <property type="entry name" value="Split_barrel_FMN-bd"/>
</dbReference>
<keyword evidence="4" id="KW-1185">Reference proteome</keyword>
<dbReference type="InterPro" id="IPR002563">
    <property type="entry name" value="Flavin_Rdtase-like_dom"/>
</dbReference>
<dbReference type="RefSeq" id="WP_253775031.1">
    <property type="nucleotide sequence ID" value="NZ_JAMTCK010000011.1"/>
</dbReference>
<keyword evidence="1" id="KW-0560">Oxidoreductase</keyword>
<dbReference type="PANTHER" id="PTHR30466:SF1">
    <property type="entry name" value="FMN REDUCTASE (NADH) RUTF"/>
    <property type="match status" value="1"/>
</dbReference>
<name>A0AAE3GI19_9PSEU</name>
<dbReference type="Gene3D" id="2.30.110.10">
    <property type="entry name" value="Electron Transport, Fmn-binding Protein, Chain A"/>
    <property type="match status" value="1"/>
</dbReference>
<dbReference type="Pfam" id="PF01613">
    <property type="entry name" value="Flavin_Reduct"/>
    <property type="match status" value="1"/>
</dbReference>
<evidence type="ECO:0000256" key="1">
    <source>
        <dbReference type="ARBA" id="ARBA00023002"/>
    </source>
</evidence>
<evidence type="ECO:0000313" key="4">
    <source>
        <dbReference type="Proteomes" id="UP001206128"/>
    </source>
</evidence>
<dbReference type="AlphaFoldDB" id="A0AAE3GI19"/>
<sequence>MSLRTTGVGSAAFKLAARTFATGVAVICTRRGDELFAKTVSSFTTVSLDPPLVLVCVGAASPLVDAVRSSGRFAVSVLGRGQRQVSQHFATPGRGRAVGSFAAVGTSTVVTGAPVVDGSIGYFDCALDADLRGGDHQMLLGQVLAAHGGPGDPLVYHDGDYRRIGPGDGPH</sequence>
<dbReference type="PANTHER" id="PTHR30466">
    <property type="entry name" value="FLAVIN REDUCTASE"/>
    <property type="match status" value="1"/>
</dbReference>